<dbReference type="GO" id="GO:0003924">
    <property type="term" value="F:GTPase activity"/>
    <property type="evidence" value="ECO:0007669"/>
    <property type="project" value="TreeGrafter"/>
</dbReference>
<dbReference type="GO" id="GO:0005783">
    <property type="term" value="C:endoplasmic reticulum"/>
    <property type="evidence" value="ECO:0007669"/>
    <property type="project" value="TreeGrafter"/>
</dbReference>
<evidence type="ECO:0000313" key="5">
    <source>
        <dbReference type="Proteomes" id="UP000287651"/>
    </source>
</evidence>
<dbReference type="Pfam" id="PF20428">
    <property type="entry name" value="Sey1_3HB"/>
    <property type="match status" value="1"/>
</dbReference>
<evidence type="ECO:0000313" key="4">
    <source>
        <dbReference type="EMBL" id="RRT63225.1"/>
    </source>
</evidence>
<evidence type="ECO:0000256" key="2">
    <source>
        <dbReference type="SAM" id="Phobius"/>
    </source>
</evidence>
<dbReference type="EMBL" id="AMZH03006675">
    <property type="protein sequence ID" value="RRT63225.1"/>
    <property type="molecule type" value="Genomic_DNA"/>
</dbReference>
<keyword evidence="2" id="KW-0812">Transmembrane</keyword>
<accession>A0A426ZGX1</accession>
<keyword evidence="2" id="KW-1133">Transmembrane helix</keyword>
<sequence length="132" mass="14570">MLPPPWAIVAILILGFNEFMTLLRNPLYLVVIFVIFLFGKALWVQLDISGVFSNGALPGLLSLSTRFLPTVMNILKRLADEGQRPTAPEHNRNQELETKSSRNGMHGNSSSDASSNITSPESGIEYSSLPRQ</sequence>
<feature type="transmembrane region" description="Helical" evidence="2">
    <location>
        <begin position="27"/>
        <end position="44"/>
    </location>
</feature>
<dbReference type="AlphaFoldDB" id="A0A426ZGX1"/>
<dbReference type="InterPro" id="IPR046758">
    <property type="entry name" value="Sey1/RHD3-like_3HB"/>
</dbReference>
<organism evidence="4 5">
    <name type="scientific">Ensete ventricosum</name>
    <name type="common">Abyssinian banana</name>
    <name type="synonym">Musa ensete</name>
    <dbReference type="NCBI Taxonomy" id="4639"/>
    <lineage>
        <taxon>Eukaryota</taxon>
        <taxon>Viridiplantae</taxon>
        <taxon>Streptophyta</taxon>
        <taxon>Embryophyta</taxon>
        <taxon>Tracheophyta</taxon>
        <taxon>Spermatophyta</taxon>
        <taxon>Magnoliopsida</taxon>
        <taxon>Liliopsida</taxon>
        <taxon>Zingiberales</taxon>
        <taxon>Musaceae</taxon>
        <taxon>Ensete</taxon>
    </lineage>
</organism>
<evidence type="ECO:0000259" key="3">
    <source>
        <dbReference type="Pfam" id="PF20428"/>
    </source>
</evidence>
<reference evidence="4 5" key="1">
    <citation type="journal article" date="2014" name="Agronomy (Basel)">
        <title>A Draft Genome Sequence for Ensete ventricosum, the Drought-Tolerant Tree Against Hunger.</title>
        <authorList>
            <person name="Harrison J."/>
            <person name="Moore K.A."/>
            <person name="Paszkiewicz K."/>
            <person name="Jones T."/>
            <person name="Grant M."/>
            <person name="Ambacheew D."/>
            <person name="Muzemil S."/>
            <person name="Studholme D.J."/>
        </authorList>
    </citation>
    <scope>NUCLEOTIDE SEQUENCE [LARGE SCALE GENOMIC DNA]</scope>
</reference>
<feature type="region of interest" description="Disordered" evidence="1">
    <location>
        <begin position="79"/>
        <end position="132"/>
    </location>
</feature>
<dbReference type="GO" id="GO:0016320">
    <property type="term" value="P:endoplasmic reticulum membrane fusion"/>
    <property type="evidence" value="ECO:0007669"/>
    <property type="project" value="TreeGrafter"/>
</dbReference>
<dbReference type="PANTHER" id="PTHR45923:SF2">
    <property type="entry name" value="PROTEIN SEY1"/>
    <property type="match status" value="1"/>
</dbReference>
<comment type="caution">
    <text evidence="4">The sequence shown here is derived from an EMBL/GenBank/DDBJ whole genome shotgun (WGS) entry which is preliminary data.</text>
</comment>
<evidence type="ECO:0000256" key="1">
    <source>
        <dbReference type="SAM" id="MobiDB-lite"/>
    </source>
</evidence>
<dbReference type="InterPro" id="IPR008803">
    <property type="entry name" value="RHD3/Sey1"/>
</dbReference>
<keyword evidence="2" id="KW-0472">Membrane</keyword>
<protein>
    <recommendedName>
        <fullName evidence="3">Sey1/RHD3-like three-helix bundle domain-containing protein</fullName>
    </recommendedName>
</protein>
<gene>
    <name evidence="4" type="ORF">B296_00011599</name>
</gene>
<proteinExistence type="predicted"/>
<feature type="compositionally biased region" description="Low complexity" evidence="1">
    <location>
        <begin position="109"/>
        <end position="119"/>
    </location>
</feature>
<dbReference type="Proteomes" id="UP000287651">
    <property type="component" value="Unassembled WGS sequence"/>
</dbReference>
<dbReference type="PANTHER" id="PTHR45923">
    <property type="entry name" value="PROTEIN SEY1"/>
    <property type="match status" value="1"/>
</dbReference>
<feature type="domain" description="Sey1/RHD3-like three-helix bundle" evidence="3">
    <location>
        <begin position="2"/>
        <end position="81"/>
    </location>
</feature>
<feature type="compositionally biased region" description="Basic and acidic residues" evidence="1">
    <location>
        <begin position="79"/>
        <end position="100"/>
    </location>
</feature>
<name>A0A426ZGX1_ENSVE</name>
<feature type="transmembrane region" description="Helical" evidence="2">
    <location>
        <begin position="6"/>
        <end position="22"/>
    </location>
</feature>